<accession>A0AAV4SLU8</accession>
<feature type="compositionally biased region" description="Basic and acidic residues" evidence="1">
    <location>
        <begin position="92"/>
        <end position="101"/>
    </location>
</feature>
<gene>
    <name evidence="2" type="ORF">CEXT_577751</name>
</gene>
<protein>
    <submittedName>
        <fullName evidence="2">Uncharacterized protein</fullName>
    </submittedName>
</protein>
<evidence type="ECO:0000256" key="1">
    <source>
        <dbReference type="SAM" id="MobiDB-lite"/>
    </source>
</evidence>
<dbReference type="AlphaFoldDB" id="A0AAV4SLU8"/>
<organism evidence="2 3">
    <name type="scientific">Caerostris extrusa</name>
    <name type="common">Bark spider</name>
    <name type="synonym">Caerostris bankana</name>
    <dbReference type="NCBI Taxonomy" id="172846"/>
    <lineage>
        <taxon>Eukaryota</taxon>
        <taxon>Metazoa</taxon>
        <taxon>Ecdysozoa</taxon>
        <taxon>Arthropoda</taxon>
        <taxon>Chelicerata</taxon>
        <taxon>Arachnida</taxon>
        <taxon>Araneae</taxon>
        <taxon>Araneomorphae</taxon>
        <taxon>Entelegynae</taxon>
        <taxon>Araneoidea</taxon>
        <taxon>Araneidae</taxon>
        <taxon>Caerostris</taxon>
    </lineage>
</organism>
<keyword evidence="3" id="KW-1185">Reference proteome</keyword>
<sequence length="133" mass="14874">MCSVDHAQCDSYLFLNGKSALKEHIERVEEEVENTRLAKGDTCRPTTLLRSIENMHAARQGINYRKLSIKDRQGENARLAEGGGDTGNSADNGKRLSDPKIAEAISTQKTKRDYMSDKNLTRPLERELSLASH</sequence>
<feature type="compositionally biased region" description="Basic and acidic residues" evidence="1">
    <location>
        <begin position="110"/>
        <end position="133"/>
    </location>
</feature>
<comment type="caution">
    <text evidence="2">The sequence shown here is derived from an EMBL/GenBank/DDBJ whole genome shotgun (WGS) entry which is preliminary data.</text>
</comment>
<evidence type="ECO:0000313" key="2">
    <source>
        <dbReference type="EMBL" id="GIY34477.1"/>
    </source>
</evidence>
<feature type="region of interest" description="Disordered" evidence="1">
    <location>
        <begin position="75"/>
        <end position="133"/>
    </location>
</feature>
<proteinExistence type="predicted"/>
<name>A0AAV4SLU8_CAEEX</name>
<evidence type="ECO:0000313" key="3">
    <source>
        <dbReference type="Proteomes" id="UP001054945"/>
    </source>
</evidence>
<dbReference type="Proteomes" id="UP001054945">
    <property type="component" value="Unassembled WGS sequence"/>
</dbReference>
<reference evidence="2 3" key="1">
    <citation type="submission" date="2021-06" db="EMBL/GenBank/DDBJ databases">
        <title>Caerostris extrusa draft genome.</title>
        <authorList>
            <person name="Kono N."/>
            <person name="Arakawa K."/>
        </authorList>
    </citation>
    <scope>NUCLEOTIDE SEQUENCE [LARGE SCALE GENOMIC DNA]</scope>
</reference>
<dbReference type="EMBL" id="BPLR01009773">
    <property type="protein sequence ID" value="GIY34477.1"/>
    <property type="molecule type" value="Genomic_DNA"/>
</dbReference>